<evidence type="ECO:0000256" key="2">
    <source>
        <dbReference type="SAM" id="MobiDB-lite"/>
    </source>
</evidence>
<evidence type="ECO:0000313" key="5">
    <source>
        <dbReference type="Proteomes" id="UP000008820"/>
    </source>
</evidence>
<protein>
    <submittedName>
        <fullName evidence="4">Uncharacterized protein</fullName>
    </submittedName>
</protein>
<accession>A0A6I8U9X1</accession>
<comment type="similarity">
    <text evidence="1">Belongs to the heparin-binding growth factors family.</text>
</comment>
<dbReference type="OrthoDB" id="5988014at2759"/>
<feature type="transmembrane region" description="Helical" evidence="3">
    <location>
        <begin position="21"/>
        <end position="46"/>
    </location>
</feature>
<keyword evidence="3" id="KW-0812">Transmembrane</keyword>
<keyword evidence="5" id="KW-1185">Reference proteome</keyword>
<keyword evidence="3" id="KW-0472">Membrane</keyword>
<dbReference type="Pfam" id="PF00167">
    <property type="entry name" value="FGF"/>
    <property type="match status" value="1"/>
</dbReference>
<dbReference type="AlphaFoldDB" id="A0A6I8U9X1"/>
<dbReference type="SUPFAM" id="SSF50353">
    <property type="entry name" value="Cytokine"/>
    <property type="match status" value="1"/>
</dbReference>
<feature type="compositionally biased region" description="Basic residues" evidence="2">
    <location>
        <begin position="295"/>
        <end position="308"/>
    </location>
</feature>
<dbReference type="InterPro" id="IPR008996">
    <property type="entry name" value="IL1/FGF"/>
</dbReference>
<feature type="compositionally biased region" description="Polar residues" evidence="2">
    <location>
        <begin position="228"/>
        <end position="253"/>
    </location>
</feature>
<dbReference type="EnsemblMetazoa" id="AAEL027514-RA">
    <property type="protein sequence ID" value="AAEL027514-PA"/>
    <property type="gene ID" value="AAEL027514"/>
</dbReference>
<name>A0A6I8U9X1_AEDAE</name>
<feature type="region of interest" description="Disordered" evidence="2">
    <location>
        <begin position="183"/>
        <end position="253"/>
    </location>
</feature>
<organism evidence="4 5">
    <name type="scientific">Aedes aegypti</name>
    <name type="common">Yellowfever mosquito</name>
    <name type="synonym">Culex aegypti</name>
    <dbReference type="NCBI Taxonomy" id="7159"/>
    <lineage>
        <taxon>Eukaryota</taxon>
        <taxon>Metazoa</taxon>
        <taxon>Ecdysozoa</taxon>
        <taxon>Arthropoda</taxon>
        <taxon>Hexapoda</taxon>
        <taxon>Insecta</taxon>
        <taxon>Pterygota</taxon>
        <taxon>Neoptera</taxon>
        <taxon>Endopterygota</taxon>
        <taxon>Diptera</taxon>
        <taxon>Nematocera</taxon>
        <taxon>Culicoidea</taxon>
        <taxon>Culicidae</taxon>
        <taxon>Culicinae</taxon>
        <taxon>Aedini</taxon>
        <taxon>Aedes</taxon>
        <taxon>Stegomyia</taxon>
    </lineage>
</organism>
<dbReference type="GO" id="GO:0008083">
    <property type="term" value="F:growth factor activity"/>
    <property type="evidence" value="ECO:0007669"/>
    <property type="project" value="InterPro"/>
</dbReference>
<evidence type="ECO:0000256" key="3">
    <source>
        <dbReference type="SAM" id="Phobius"/>
    </source>
</evidence>
<reference evidence="4" key="2">
    <citation type="submission" date="2020-05" db="UniProtKB">
        <authorList>
            <consortium name="EnsemblMetazoa"/>
        </authorList>
    </citation>
    <scope>IDENTIFICATION</scope>
    <source>
        <strain evidence="4">LVP_AGWG</strain>
    </source>
</reference>
<dbReference type="InParanoid" id="A0A6I8U9X1"/>
<evidence type="ECO:0000256" key="1">
    <source>
        <dbReference type="ARBA" id="ARBA00007936"/>
    </source>
</evidence>
<feature type="compositionally biased region" description="Polar residues" evidence="2">
    <location>
        <begin position="272"/>
        <end position="294"/>
    </location>
</feature>
<feature type="compositionally biased region" description="Low complexity" evidence="2">
    <location>
        <begin position="183"/>
        <end position="204"/>
    </location>
</feature>
<dbReference type="Gene3D" id="2.80.10.50">
    <property type="match status" value="1"/>
</dbReference>
<reference evidence="4 5" key="1">
    <citation type="submission" date="2017-06" db="EMBL/GenBank/DDBJ databases">
        <title>Aedes aegypti genome working group (AGWG) sequencing and assembly.</title>
        <authorList>
            <consortium name="Aedes aegypti Genome Working Group (AGWG)"/>
            <person name="Matthews B.J."/>
        </authorList>
    </citation>
    <scope>NUCLEOTIDE SEQUENCE [LARGE SCALE GENOMIC DNA]</scope>
    <source>
        <strain evidence="4 5">LVP_AGWG</strain>
    </source>
</reference>
<sequence>MWPMPMAELNSNKCALRLPQLTVYAKILCLLMVVMIAGATPGNVYLQSACSSKFVRTAKNGTVSADDNGQSGPPQTYVIEPFLLKQSNFTIGVAIRRNETNMYLCFDKNWKIRGMKIKNNTIANRPRCHFSESLKRGYFRYQSVISQTKYLGFVGSGKPINYKQKRHIDEKCYNFQRSNASDFFESNSSSSNNTSKGTGSAKAAPHPHRHKHGMGDQKRARGGKFNSHRSQNLADQGASPSQLPPSSTTGQNGRQLRPFLLASVPSHRAAASTPSMSNDVHTTTQKPTKVASTKKQVKPSKRHGKTNKQKLILNGSSNTSSSGGSSSNNSSNRHPHRHHHDNRNSKLGYGRTTPTASSF</sequence>
<dbReference type="InterPro" id="IPR002209">
    <property type="entry name" value="Fibroblast_GF_fam"/>
</dbReference>
<dbReference type="CDD" id="cd23307">
    <property type="entry name" value="beta-trefoil_FGF8-like"/>
    <property type="match status" value="1"/>
</dbReference>
<feature type="region of interest" description="Disordered" evidence="2">
    <location>
        <begin position="266"/>
        <end position="359"/>
    </location>
</feature>
<evidence type="ECO:0000313" key="4">
    <source>
        <dbReference type="EnsemblMetazoa" id="AAEL027514-PA"/>
    </source>
</evidence>
<proteinExistence type="inferred from homology"/>
<feature type="compositionally biased region" description="Low complexity" evidence="2">
    <location>
        <begin position="314"/>
        <end position="332"/>
    </location>
</feature>
<dbReference type="Proteomes" id="UP000008820">
    <property type="component" value="Chromosome 3"/>
</dbReference>
<gene>
    <name evidence="4" type="primary">110679302</name>
</gene>
<keyword evidence="3" id="KW-1133">Transmembrane helix</keyword>